<proteinExistence type="predicted"/>
<reference evidence="1 2" key="1">
    <citation type="journal article" date="2013" name="BMC Genomics">
        <title>Comparative genomics of parasitic silkworm microsporidia reveal an association between genome expansion and host adaptation.</title>
        <authorList>
            <person name="Pan G."/>
            <person name="Xu J."/>
            <person name="Li T."/>
            <person name="Xia Q."/>
            <person name="Liu S.L."/>
            <person name="Zhang G."/>
            <person name="Li S."/>
            <person name="Li C."/>
            <person name="Liu H."/>
            <person name="Yang L."/>
            <person name="Liu T."/>
            <person name="Zhang X."/>
            <person name="Wu Z."/>
            <person name="Fan W."/>
            <person name="Dang X."/>
            <person name="Xiang H."/>
            <person name="Tao M."/>
            <person name="Li Y."/>
            <person name="Hu J."/>
            <person name="Li Z."/>
            <person name="Lin L."/>
            <person name="Luo J."/>
            <person name="Geng L."/>
            <person name="Wang L."/>
            <person name="Long M."/>
            <person name="Wan Y."/>
            <person name="He N."/>
            <person name="Zhang Z."/>
            <person name="Lu C."/>
            <person name="Keeling P.J."/>
            <person name="Wang J."/>
            <person name="Xiang Z."/>
            <person name="Zhou Z."/>
        </authorList>
    </citation>
    <scope>NUCLEOTIDE SEQUENCE [LARGE SCALE GENOMIC DNA]</scope>
    <source>
        <strain evidence="2">CQ1 / CVCC 102059</strain>
    </source>
</reference>
<dbReference type="EMBL" id="KB909399">
    <property type="protein sequence ID" value="EOB12242.1"/>
    <property type="molecule type" value="Genomic_DNA"/>
</dbReference>
<dbReference type="HOGENOM" id="CLU_821585_0_0_1"/>
<evidence type="ECO:0000313" key="2">
    <source>
        <dbReference type="Proteomes" id="UP000016927"/>
    </source>
</evidence>
<dbReference type="VEuPathDB" id="MicrosporidiaDB:NBO_491g0004"/>
<name>R0KPX0_NOSB1</name>
<gene>
    <name evidence="1" type="ORF">NBO_491g0004</name>
</gene>
<organism evidence="1 2">
    <name type="scientific">Nosema bombycis (strain CQ1 / CVCC 102059)</name>
    <name type="common">Microsporidian parasite</name>
    <name type="synonym">Pebrine of silkworm</name>
    <dbReference type="NCBI Taxonomy" id="578461"/>
    <lineage>
        <taxon>Eukaryota</taxon>
        <taxon>Fungi</taxon>
        <taxon>Fungi incertae sedis</taxon>
        <taxon>Microsporidia</taxon>
        <taxon>Nosematidae</taxon>
        <taxon>Nosema</taxon>
    </lineage>
</organism>
<sequence length="338" mass="39372">MKYFFIISPSYQKKSITILLISMMIIYKQKNIPLFMESAFRLAVISFLFLSNTVYCTESSVLYCDEDINTILFGEQGSAVKRKRRLSALTLNIVDTTSEYADSCCESDIFESLNSIFEKVNGVIEKIQEKKFSFELPKIEVRCSEVDYGNNKTKSDAKFEMICLAIEKIEKILIELENLEKNSREIVGELFIFCNNLINNIQTIYLVVEKREENGLINTKSFDDVEKSLKILTRIILIDFKQIFKSLSIQKEKASEMITKINNMCVKEINNTSTILESYKVQEKVLMDLNNAYNDMHNDAQIIVNKNWEEKCLVFQIRSCNIMLSKWIKNMEKEFIED</sequence>
<keyword evidence="2" id="KW-1185">Reference proteome</keyword>
<dbReference type="AlphaFoldDB" id="R0KPX0"/>
<accession>R0KPX0</accession>
<protein>
    <submittedName>
        <fullName evidence="1">Uncharacterized protein</fullName>
    </submittedName>
</protein>
<evidence type="ECO:0000313" key="1">
    <source>
        <dbReference type="EMBL" id="EOB12242.1"/>
    </source>
</evidence>
<dbReference type="Proteomes" id="UP000016927">
    <property type="component" value="Unassembled WGS sequence"/>
</dbReference>